<gene>
    <name evidence="2" type="ORF">AVDCRST_MAG34-2963</name>
</gene>
<feature type="region of interest" description="Disordered" evidence="1">
    <location>
        <begin position="73"/>
        <end position="271"/>
    </location>
</feature>
<evidence type="ECO:0000256" key="1">
    <source>
        <dbReference type="SAM" id="MobiDB-lite"/>
    </source>
</evidence>
<feature type="non-terminal residue" evidence="2">
    <location>
        <position position="1"/>
    </location>
</feature>
<dbReference type="AlphaFoldDB" id="A0A6J4MTL1"/>
<feature type="non-terminal residue" evidence="2">
    <location>
        <position position="271"/>
    </location>
</feature>
<feature type="region of interest" description="Disordered" evidence="1">
    <location>
        <begin position="10"/>
        <end position="46"/>
    </location>
</feature>
<dbReference type="EMBL" id="CADCUI010000081">
    <property type="protein sequence ID" value="CAA9366264.1"/>
    <property type="molecule type" value="Genomic_DNA"/>
</dbReference>
<accession>A0A6J4MTL1</accession>
<feature type="compositionally biased region" description="Basic and acidic residues" evidence="1">
    <location>
        <begin position="199"/>
        <end position="208"/>
    </location>
</feature>
<feature type="compositionally biased region" description="Basic and acidic residues" evidence="1">
    <location>
        <begin position="248"/>
        <end position="264"/>
    </location>
</feature>
<name>A0A6J4MTL1_9ACTN</name>
<evidence type="ECO:0000313" key="2">
    <source>
        <dbReference type="EMBL" id="CAA9366264.1"/>
    </source>
</evidence>
<proteinExistence type="predicted"/>
<sequence length="271" mass="29790">DLRQALRLLAHGHGRRAGARGDADPRCPGVRRHPQGVGATVPGADQQLHLHPPGPALAAPRQRDRRARGVDLDLCPRHGAVPGRAAAGRVGVRRGRGGAHHRPPRRRLRDDRPGSRLRGARRDPDVLVRGDHPGHPVGRRRGPVPGHEPGHQRTQPARQAAGDRLGGGVDQHRDGTAALLHRQAQPVDDAQRPQPARRALGDGRDDRRPHGHRHHQRPRGRHADHPRRHRVHASRRGQGLPLPAHLDGSLHRRPDRARLEDRPGGHRVPAL</sequence>
<feature type="compositionally biased region" description="Basic and acidic residues" evidence="1">
    <location>
        <begin position="108"/>
        <end position="134"/>
    </location>
</feature>
<feature type="compositionally biased region" description="Basic residues" evidence="1">
    <location>
        <begin position="91"/>
        <end position="107"/>
    </location>
</feature>
<protein>
    <submittedName>
        <fullName evidence="2">Hypothetical NagD-like phosphatase, Actinobacterial subfamily</fullName>
    </submittedName>
</protein>
<feature type="compositionally biased region" description="Low complexity" evidence="1">
    <location>
        <begin position="77"/>
        <end position="90"/>
    </location>
</feature>
<feature type="compositionally biased region" description="Basic residues" evidence="1">
    <location>
        <begin position="209"/>
        <end position="235"/>
    </location>
</feature>
<reference evidence="2" key="1">
    <citation type="submission" date="2020-02" db="EMBL/GenBank/DDBJ databases">
        <authorList>
            <person name="Meier V. D."/>
        </authorList>
    </citation>
    <scope>NUCLEOTIDE SEQUENCE</scope>
    <source>
        <strain evidence="2">AVDCRST_MAG34</strain>
    </source>
</reference>
<organism evidence="2">
    <name type="scientific">uncultured Nocardioidaceae bacterium</name>
    <dbReference type="NCBI Taxonomy" id="253824"/>
    <lineage>
        <taxon>Bacteria</taxon>
        <taxon>Bacillati</taxon>
        <taxon>Actinomycetota</taxon>
        <taxon>Actinomycetes</taxon>
        <taxon>Propionibacteriales</taxon>
        <taxon>Nocardioidaceae</taxon>
        <taxon>environmental samples</taxon>
    </lineage>
</organism>